<dbReference type="PANTHER" id="PTHR21064:SF5">
    <property type="entry name" value="SLR1880 PROTEIN"/>
    <property type="match status" value="1"/>
</dbReference>
<keyword evidence="2" id="KW-0808">Transferase</keyword>
<dbReference type="Proteomes" id="UP000323866">
    <property type="component" value="Unassembled WGS sequence"/>
</dbReference>
<dbReference type="InterPro" id="IPR050249">
    <property type="entry name" value="Pseudomonas-type_ThrB"/>
</dbReference>
<evidence type="ECO:0000259" key="1">
    <source>
        <dbReference type="Pfam" id="PF01636"/>
    </source>
</evidence>
<dbReference type="InterPro" id="IPR002575">
    <property type="entry name" value="Aminoglycoside_PTrfase"/>
</dbReference>
<dbReference type="Gene3D" id="3.90.1200.10">
    <property type="match status" value="1"/>
</dbReference>
<evidence type="ECO:0000313" key="2">
    <source>
        <dbReference type="EMBL" id="KAA6432438.1"/>
    </source>
</evidence>
<dbReference type="AlphaFoldDB" id="A0A5M8QBA7"/>
<protein>
    <submittedName>
        <fullName evidence="2">Aminoglycoside phosphotransferase family protein</fullName>
    </submittedName>
    <submittedName>
        <fullName evidence="3">Phosphotransferase enzyme family protein</fullName>
    </submittedName>
</protein>
<evidence type="ECO:0000313" key="5">
    <source>
        <dbReference type="Proteomes" id="UP001570846"/>
    </source>
</evidence>
<evidence type="ECO:0000313" key="3">
    <source>
        <dbReference type="EMBL" id="MFA1771415.1"/>
    </source>
</evidence>
<reference evidence="2 4" key="1">
    <citation type="submission" date="2019-07" db="EMBL/GenBank/DDBJ databases">
        <authorList>
            <person name="Qu J.-H."/>
        </authorList>
    </citation>
    <scope>NUCLEOTIDE SEQUENCE [LARGE SCALE GENOMIC DNA]</scope>
    <source>
        <strain evidence="2 4">MDT1-10-3</strain>
    </source>
</reference>
<dbReference type="EMBL" id="VKKZ01000022">
    <property type="protein sequence ID" value="KAA6432438.1"/>
    <property type="molecule type" value="Genomic_DNA"/>
</dbReference>
<dbReference type="SUPFAM" id="SSF56112">
    <property type="entry name" value="Protein kinase-like (PK-like)"/>
    <property type="match status" value="1"/>
</dbReference>
<reference evidence="2 4" key="2">
    <citation type="submission" date="2019-09" db="EMBL/GenBank/DDBJ databases">
        <title>A bacterium isolated from glacier soil.</title>
        <authorList>
            <person name="Liu Q."/>
        </authorList>
    </citation>
    <scope>NUCLEOTIDE SEQUENCE [LARGE SCALE GENOMIC DNA]</scope>
    <source>
        <strain evidence="2 4">MDT1-10-3</strain>
    </source>
</reference>
<reference evidence="3 5" key="3">
    <citation type="submission" date="2024-08" db="EMBL/GenBank/DDBJ databases">
        <authorList>
            <person name="Wei W."/>
        </authorList>
    </citation>
    <scope>NUCLEOTIDE SEQUENCE [LARGE SCALE GENOMIC DNA]</scope>
    <source>
        <strain evidence="3 5">XU2</strain>
    </source>
</reference>
<accession>A0A5M8QBA7</accession>
<name>A0A5M8QBA7_9BACT</name>
<feature type="domain" description="Aminoglycoside phosphotransferase" evidence="1">
    <location>
        <begin position="28"/>
        <end position="273"/>
    </location>
</feature>
<dbReference type="Pfam" id="PF01636">
    <property type="entry name" value="APH"/>
    <property type="match status" value="1"/>
</dbReference>
<organism evidence="2 4">
    <name type="scientific">Rufibacter glacialis</name>
    <dbReference type="NCBI Taxonomy" id="1259555"/>
    <lineage>
        <taxon>Bacteria</taxon>
        <taxon>Pseudomonadati</taxon>
        <taxon>Bacteroidota</taxon>
        <taxon>Cytophagia</taxon>
        <taxon>Cytophagales</taxon>
        <taxon>Hymenobacteraceae</taxon>
        <taxon>Rufibacter</taxon>
    </lineage>
</organism>
<dbReference type="EMBL" id="JBGOGF010000004">
    <property type="protein sequence ID" value="MFA1771415.1"/>
    <property type="molecule type" value="Genomic_DNA"/>
</dbReference>
<sequence length="382" mass="42824">MKDTCNAAAQTLTEVLAKFATAGTVAGIEPFGSGHIHDTYWVKTAESTSPDYLLQRVNHHVFKDVPALMENILLVTAHLRNKLAATPEANPAEEVLTLLPTRQNQAFYQDGDGNFWRMFLFLQNTRSYDLVETEQQAFEGGRAFGRFQALLVDLEPGLLHETIPHFHNLQSRLRLFDLALVHNHEGRAQETAAEIAFVQERAETMLGILTLGQEGKLPLRVTHNDTKFNNVLLNAQDLAQCVIDLDTVMPGYVAYDFGDAIRTTVNAAPEDEEDLAKIQVNLPLFEAFTKGYLQEAGTFLTEKEIESLTMGVTLLPFIMGLRFLTDYLGGDTYYKIKHPGHNLQRARAQFRLVQLLEEKQEHLGAIIQKTAQNCRLTAQGQS</sequence>
<dbReference type="Proteomes" id="UP001570846">
    <property type="component" value="Unassembled WGS sequence"/>
</dbReference>
<dbReference type="GO" id="GO:0016740">
    <property type="term" value="F:transferase activity"/>
    <property type="evidence" value="ECO:0007669"/>
    <property type="project" value="UniProtKB-KW"/>
</dbReference>
<dbReference type="InterPro" id="IPR011009">
    <property type="entry name" value="Kinase-like_dom_sf"/>
</dbReference>
<dbReference type="RefSeq" id="WP_149099470.1">
    <property type="nucleotide sequence ID" value="NZ_BMMG01000005.1"/>
</dbReference>
<evidence type="ECO:0000313" key="4">
    <source>
        <dbReference type="Proteomes" id="UP000323866"/>
    </source>
</evidence>
<dbReference type="OrthoDB" id="526037at2"/>
<gene>
    <name evidence="3" type="ORF">ACD591_08950</name>
    <name evidence="2" type="ORF">FOE74_15165</name>
</gene>
<keyword evidence="5" id="KW-1185">Reference proteome</keyword>
<dbReference type="PANTHER" id="PTHR21064">
    <property type="entry name" value="AMINOGLYCOSIDE PHOSPHOTRANSFERASE DOMAIN-CONTAINING PROTEIN-RELATED"/>
    <property type="match status" value="1"/>
</dbReference>
<comment type="caution">
    <text evidence="2">The sequence shown here is derived from an EMBL/GenBank/DDBJ whole genome shotgun (WGS) entry which is preliminary data.</text>
</comment>
<proteinExistence type="predicted"/>